<evidence type="ECO:0000313" key="8">
    <source>
        <dbReference type="Proteomes" id="UP000807469"/>
    </source>
</evidence>
<feature type="region of interest" description="Disordered" evidence="5">
    <location>
        <begin position="186"/>
        <end position="211"/>
    </location>
</feature>
<dbReference type="SMART" id="SM00066">
    <property type="entry name" value="GAL4"/>
    <property type="match status" value="1"/>
</dbReference>
<proteinExistence type="predicted"/>
<name>A0A9P5YV52_9AGAR</name>
<dbReference type="PROSITE" id="PS00463">
    <property type="entry name" value="ZN2_CY6_FUNGAL_1"/>
    <property type="match status" value="1"/>
</dbReference>
<keyword evidence="3" id="KW-0539">Nucleus</keyword>
<feature type="compositionally biased region" description="Low complexity" evidence="5">
    <location>
        <begin position="119"/>
        <end position="139"/>
    </location>
</feature>
<dbReference type="AlphaFoldDB" id="A0A9P5YV52"/>
<dbReference type="Proteomes" id="UP000807469">
    <property type="component" value="Unassembled WGS sequence"/>
</dbReference>
<organism evidence="7 8">
    <name type="scientific">Pholiota conissans</name>
    <dbReference type="NCBI Taxonomy" id="109636"/>
    <lineage>
        <taxon>Eukaryota</taxon>
        <taxon>Fungi</taxon>
        <taxon>Dikarya</taxon>
        <taxon>Basidiomycota</taxon>
        <taxon>Agaricomycotina</taxon>
        <taxon>Agaricomycetes</taxon>
        <taxon>Agaricomycetidae</taxon>
        <taxon>Agaricales</taxon>
        <taxon>Agaricineae</taxon>
        <taxon>Strophariaceae</taxon>
        <taxon>Pholiota</taxon>
    </lineage>
</organism>
<feature type="region of interest" description="Disordered" evidence="5">
    <location>
        <begin position="666"/>
        <end position="699"/>
    </location>
</feature>
<dbReference type="Gene3D" id="4.10.240.10">
    <property type="entry name" value="Zn(2)-C6 fungal-type DNA-binding domain"/>
    <property type="match status" value="1"/>
</dbReference>
<protein>
    <recommendedName>
        <fullName evidence="6">Zn(2)-C6 fungal-type domain-containing protein</fullName>
    </recommendedName>
</protein>
<reference evidence="7" key="1">
    <citation type="submission" date="2020-11" db="EMBL/GenBank/DDBJ databases">
        <authorList>
            <consortium name="DOE Joint Genome Institute"/>
            <person name="Ahrendt S."/>
            <person name="Riley R."/>
            <person name="Andreopoulos W."/>
            <person name="Labutti K."/>
            <person name="Pangilinan J."/>
            <person name="Ruiz-Duenas F.J."/>
            <person name="Barrasa J.M."/>
            <person name="Sanchez-Garcia M."/>
            <person name="Camarero S."/>
            <person name="Miyauchi S."/>
            <person name="Serrano A."/>
            <person name="Linde D."/>
            <person name="Babiker R."/>
            <person name="Drula E."/>
            <person name="Ayuso-Fernandez I."/>
            <person name="Pacheco R."/>
            <person name="Padilla G."/>
            <person name="Ferreira P."/>
            <person name="Barriuso J."/>
            <person name="Kellner H."/>
            <person name="Castanera R."/>
            <person name="Alfaro M."/>
            <person name="Ramirez L."/>
            <person name="Pisabarro A.G."/>
            <person name="Kuo A."/>
            <person name="Tritt A."/>
            <person name="Lipzen A."/>
            <person name="He G."/>
            <person name="Yan M."/>
            <person name="Ng V."/>
            <person name="Cullen D."/>
            <person name="Martin F."/>
            <person name="Rosso M.-N."/>
            <person name="Henrissat B."/>
            <person name="Hibbett D."/>
            <person name="Martinez A.T."/>
            <person name="Grigoriev I.V."/>
        </authorList>
    </citation>
    <scope>NUCLEOTIDE SEQUENCE</scope>
    <source>
        <strain evidence="7">CIRM-BRFM 674</strain>
    </source>
</reference>
<evidence type="ECO:0000259" key="6">
    <source>
        <dbReference type="PROSITE" id="PS50048"/>
    </source>
</evidence>
<dbReference type="Pfam" id="PF04082">
    <property type="entry name" value="Fungal_trans"/>
    <property type="match status" value="1"/>
</dbReference>
<dbReference type="GO" id="GO:0008270">
    <property type="term" value="F:zinc ion binding"/>
    <property type="evidence" value="ECO:0007669"/>
    <property type="project" value="InterPro"/>
</dbReference>
<dbReference type="CDD" id="cd12148">
    <property type="entry name" value="fungal_TF_MHR"/>
    <property type="match status" value="1"/>
</dbReference>
<dbReference type="PANTHER" id="PTHR31001">
    <property type="entry name" value="UNCHARACTERIZED TRANSCRIPTIONAL REGULATORY PROTEIN"/>
    <property type="match status" value="1"/>
</dbReference>
<evidence type="ECO:0000256" key="2">
    <source>
        <dbReference type="ARBA" id="ARBA00022723"/>
    </source>
</evidence>
<dbReference type="InterPro" id="IPR050613">
    <property type="entry name" value="Sec_Metabolite_Reg"/>
</dbReference>
<evidence type="ECO:0000256" key="1">
    <source>
        <dbReference type="ARBA" id="ARBA00004123"/>
    </source>
</evidence>
<dbReference type="PROSITE" id="PS50048">
    <property type="entry name" value="ZN2_CY6_FUNGAL_2"/>
    <property type="match status" value="1"/>
</dbReference>
<dbReference type="PANTHER" id="PTHR31001:SF56">
    <property type="entry name" value="ZN(2)-C6 FUNGAL-TYPE DOMAIN-CONTAINING PROTEIN"/>
    <property type="match status" value="1"/>
</dbReference>
<dbReference type="GO" id="GO:0000981">
    <property type="term" value="F:DNA-binding transcription factor activity, RNA polymerase II-specific"/>
    <property type="evidence" value="ECO:0007669"/>
    <property type="project" value="InterPro"/>
</dbReference>
<evidence type="ECO:0000256" key="4">
    <source>
        <dbReference type="SAM" id="Coils"/>
    </source>
</evidence>
<comment type="caution">
    <text evidence="7">The sequence shown here is derived from an EMBL/GenBank/DDBJ whole genome shotgun (WGS) entry which is preliminary data.</text>
</comment>
<dbReference type="GO" id="GO:0006351">
    <property type="term" value="P:DNA-templated transcription"/>
    <property type="evidence" value="ECO:0007669"/>
    <property type="project" value="InterPro"/>
</dbReference>
<gene>
    <name evidence="7" type="ORF">BDN70DRAFT_996004</name>
</gene>
<dbReference type="InterPro" id="IPR001138">
    <property type="entry name" value="Zn2Cys6_DnaBD"/>
</dbReference>
<dbReference type="GO" id="GO:0005634">
    <property type="term" value="C:nucleus"/>
    <property type="evidence" value="ECO:0007669"/>
    <property type="project" value="UniProtKB-SubCell"/>
</dbReference>
<feature type="compositionally biased region" description="Low complexity" evidence="5">
    <location>
        <begin position="800"/>
        <end position="816"/>
    </location>
</feature>
<sequence length="938" mass="103276">MSTGGKGKEPRQKKKPGRVPTACAECRRLKLRCDRNVPCEKCVSRGCGSICPTGELVTGKNNKMILANTEELHDRIDAVSARNRELENALRILQESLSDQPHPLLLEKDVLNLRINTGASSSASSGTSASSSSKSPSTSRISPAVQPPLVSDVKLEDEHNVLEAFGTMMVGRRGESRHLGKTARSEYLAQATSRPAPPQRPRRPRLSKEVALPDSPIRDDDLLSEILDLLPQQSKAQHLCDLYLEYGKYLYSPISRNELLDDILAVVYKAKQYNGFDHFHSLSLLFIVFAIAELFNPETQAYTPEAHEYYNLSRVALQFSPPMYDASLLAIQTLIHMAQYLDLSDSDPSSPESAWIHLGNAIRLAQSVGLHLNSGRWKMSKELSQRRHALFWRLFVVDTWTNAHLGRPSSIPQSQIDIPLPRHTGLLSEAGADAATIFHSWNVHFTFLLHSITETALGPKQPVYSVILDCDRKIRDFEVPVIWRVSADDDSLPLDIAMYRWLVLSAKETALLNLHRGYFAQTLQETNGDLQRHRYLPSVVAIYRSAWRLVRGLATTWRILPKFLSRVNLAWSYGLSAAIVMCLFVTRAPTSHLSTAALDELENLTSLFDSSSSNCRPAGKFLTSVQRLQRKAHEATRLPPTRFPTYAEESPTISLSELDRLNGKTHVFYPDQRRSPSTTSYSGGGASTSASTLHDGARSRATSVTISDIAEGSHIASNLPSPLFHSTDNVHPTLAHDLRDFSLGVMPSAIELALFDFPSSRDASDDMDMSMSLSPAPTTSQETAKAKEPSPPKPARVPLRSQSQPYGQQRQQPQQQHLQSEFMPAQPQPQPPPVSAPAASSQTHYFQTALHHDPQPLDIFSESRRVSNAPSFPLNYIGGGASSGSGGGGSGGIGYSGLGATMSFPPGFQAGGWGSGYAHYSPIMLDSSWTNFVEQLGF</sequence>
<keyword evidence="4" id="KW-0175">Coiled coil</keyword>
<feature type="compositionally biased region" description="Low complexity" evidence="5">
    <location>
        <begin position="675"/>
        <end position="692"/>
    </location>
</feature>
<dbReference type="SUPFAM" id="SSF57701">
    <property type="entry name" value="Zn2/Cys6 DNA-binding domain"/>
    <property type="match status" value="1"/>
</dbReference>
<feature type="compositionally biased region" description="Pro residues" evidence="5">
    <location>
        <begin position="826"/>
        <end position="835"/>
    </location>
</feature>
<accession>A0A9P5YV52</accession>
<feature type="domain" description="Zn(2)-C6 fungal-type" evidence="6">
    <location>
        <begin position="22"/>
        <end position="51"/>
    </location>
</feature>
<feature type="region of interest" description="Disordered" evidence="5">
    <location>
        <begin position="763"/>
        <end position="844"/>
    </location>
</feature>
<dbReference type="SMART" id="SM00906">
    <property type="entry name" value="Fungal_trans"/>
    <property type="match status" value="1"/>
</dbReference>
<feature type="coiled-coil region" evidence="4">
    <location>
        <begin position="69"/>
        <end position="96"/>
    </location>
</feature>
<dbReference type="EMBL" id="MU155310">
    <property type="protein sequence ID" value="KAF9476029.1"/>
    <property type="molecule type" value="Genomic_DNA"/>
</dbReference>
<dbReference type="InterPro" id="IPR007219">
    <property type="entry name" value="XnlR_reg_dom"/>
</dbReference>
<feature type="region of interest" description="Disordered" evidence="5">
    <location>
        <begin position="119"/>
        <end position="152"/>
    </location>
</feature>
<dbReference type="OrthoDB" id="424974at2759"/>
<evidence type="ECO:0000256" key="5">
    <source>
        <dbReference type="SAM" id="MobiDB-lite"/>
    </source>
</evidence>
<evidence type="ECO:0000313" key="7">
    <source>
        <dbReference type="EMBL" id="KAF9476029.1"/>
    </source>
</evidence>
<dbReference type="GO" id="GO:0003677">
    <property type="term" value="F:DNA binding"/>
    <property type="evidence" value="ECO:0007669"/>
    <property type="project" value="InterPro"/>
</dbReference>
<keyword evidence="2" id="KW-0479">Metal-binding</keyword>
<dbReference type="InterPro" id="IPR036864">
    <property type="entry name" value="Zn2-C6_fun-type_DNA-bd_sf"/>
</dbReference>
<comment type="subcellular location">
    <subcellularLocation>
        <location evidence="1">Nucleus</location>
    </subcellularLocation>
</comment>
<dbReference type="CDD" id="cd00067">
    <property type="entry name" value="GAL4"/>
    <property type="match status" value="1"/>
</dbReference>
<evidence type="ECO:0000256" key="3">
    <source>
        <dbReference type="ARBA" id="ARBA00023242"/>
    </source>
</evidence>
<keyword evidence="8" id="KW-1185">Reference proteome</keyword>